<dbReference type="AlphaFoldDB" id="A0A6I6CZZ8"/>
<dbReference type="SUPFAM" id="SSF81296">
    <property type="entry name" value="E set domains"/>
    <property type="match status" value="1"/>
</dbReference>
<dbReference type="Gene3D" id="2.60.40.10">
    <property type="entry name" value="Immunoglobulins"/>
    <property type="match status" value="1"/>
</dbReference>
<dbReference type="EMBL" id="CP046415">
    <property type="protein sequence ID" value="QGT77595.1"/>
    <property type="molecule type" value="Genomic_DNA"/>
</dbReference>
<dbReference type="RefSeq" id="WP_156227509.1">
    <property type="nucleotide sequence ID" value="NZ_CP046415.1"/>
</dbReference>
<name>A0A6I6CZZ8_9GAMM</name>
<evidence type="ECO:0000256" key="1">
    <source>
        <dbReference type="SAM" id="MobiDB-lite"/>
    </source>
</evidence>
<gene>
    <name evidence="3" type="ORF">GM160_01115</name>
</gene>
<dbReference type="KEGG" id="ghl:GM160_01115"/>
<feature type="domain" description="AMP-activated protein kinase glycogen-binding" evidence="2">
    <location>
        <begin position="25"/>
        <end position="80"/>
    </location>
</feature>
<reference evidence="3 4" key="1">
    <citation type="submission" date="2019-11" db="EMBL/GenBank/DDBJ databases">
        <authorList>
            <person name="Zhang J."/>
            <person name="Sun C."/>
        </authorList>
    </citation>
    <scope>NUCLEOTIDE SEQUENCE [LARGE SCALE GENOMIC DNA]</scope>
    <source>
        <strain evidence="4">sp2</strain>
    </source>
</reference>
<dbReference type="GO" id="GO:0016787">
    <property type="term" value="F:hydrolase activity"/>
    <property type="evidence" value="ECO:0007669"/>
    <property type="project" value="UniProtKB-KW"/>
</dbReference>
<dbReference type="InterPro" id="IPR032640">
    <property type="entry name" value="AMPK1_CBM"/>
</dbReference>
<organism evidence="3 4">
    <name type="scientific">Guyparkeria halophila</name>
    <dbReference type="NCBI Taxonomy" id="47960"/>
    <lineage>
        <taxon>Bacteria</taxon>
        <taxon>Pseudomonadati</taxon>
        <taxon>Pseudomonadota</taxon>
        <taxon>Gammaproteobacteria</taxon>
        <taxon>Chromatiales</taxon>
        <taxon>Thioalkalibacteraceae</taxon>
        <taxon>Guyparkeria</taxon>
    </lineage>
</organism>
<feature type="region of interest" description="Disordered" evidence="1">
    <location>
        <begin position="82"/>
        <end position="101"/>
    </location>
</feature>
<evidence type="ECO:0000313" key="4">
    <source>
        <dbReference type="Proteomes" id="UP000427716"/>
    </source>
</evidence>
<keyword evidence="4" id="KW-1185">Reference proteome</keyword>
<dbReference type="CDD" id="cd07184">
    <property type="entry name" value="E_set_Isoamylase_like_N"/>
    <property type="match status" value="1"/>
</dbReference>
<evidence type="ECO:0000259" key="2">
    <source>
        <dbReference type="Pfam" id="PF16561"/>
    </source>
</evidence>
<dbReference type="InterPro" id="IPR014756">
    <property type="entry name" value="Ig_E-set"/>
</dbReference>
<protein>
    <submittedName>
        <fullName evidence="3">Glycoside hydrolase</fullName>
    </submittedName>
</protein>
<dbReference type="Pfam" id="PF16561">
    <property type="entry name" value="AMPK1_CBM"/>
    <property type="match status" value="1"/>
</dbReference>
<proteinExistence type="predicted"/>
<keyword evidence="3" id="KW-0378">Hydrolase</keyword>
<sequence>MAITKKTLKVRPECRVTFSYQPNDGAAHRVELRGDFNGWGEDCLPLKRQRDGSYRVTLNLPKDGEYAFRYLVDDDRWDNDEAADGYVPNPFGTGDNGLLRT</sequence>
<dbReference type="InterPro" id="IPR013783">
    <property type="entry name" value="Ig-like_fold"/>
</dbReference>
<evidence type="ECO:0000313" key="3">
    <source>
        <dbReference type="EMBL" id="QGT77595.1"/>
    </source>
</evidence>
<accession>A0A6I6CZZ8</accession>
<dbReference type="Proteomes" id="UP000427716">
    <property type="component" value="Chromosome"/>
</dbReference>